<dbReference type="InterPro" id="IPR005888">
    <property type="entry name" value="dTDP_Gluc_deHydtase"/>
</dbReference>
<comment type="cofactor">
    <cofactor evidence="2 7">
        <name>NAD(+)</name>
        <dbReference type="ChEBI" id="CHEBI:57540"/>
    </cofactor>
</comment>
<dbReference type="InterPro" id="IPR016040">
    <property type="entry name" value="NAD(P)-bd_dom"/>
</dbReference>
<evidence type="ECO:0000256" key="6">
    <source>
        <dbReference type="ARBA" id="ARBA00023239"/>
    </source>
</evidence>
<dbReference type="Proteomes" id="UP000235584">
    <property type="component" value="Chromosome"/>
</dbReference>
<evidence type="ECO:0000256" key="2">
    <source>
        <dbReference type="ARBA" id="ARBA00001911"/>
    </source>
</evidence>
<evidence type="ECO:0000256" key="4">
    <source>
        <dbReference type="ARBA" id="ARBA00011990"/>
    </source>
</evidence>
<evidence type="ECO:0000256" key="5">
    <source>
        <dbReference type="ARBA" id="ARBA00023027"/>
    </source>
</evidence>
<dbReference type="SUPFAM" id="SSF51735">
    <property type="entry name" value="NAD(P)-binding Rossmann-fold domains"/>
    <property type="match status" value="1"/>
</dbReference>
<dbReference type="GO" id="GO:0008460">
    <property type="term" value="F:dTDP-glucose 4,6-dehydratase activity"/>
    <property type="evidence" value="ECO:0007669"/>
    <property type="project" value="UniProtKB-EC"/>
</dbReference>
<evidence type="ECO:0000256" key="1">
    <source>
        <dbReference type="ARBA" id="ARBA00001539"/>
    </source>
</evidence>
<organism evidence="8 9">
    <name type="scientific">Bacteriovorax stolpii</name>
    <name type="common">Bdellovibrio stolpii</name>
    <dbReference type="NCBI Taxonomy" id="960"/>
    <lineage>
        <taxon>Bacteria</taxon>
        <taxon>Pseudomonadati</taxon>
        <taxon>Bdellovibrionota</taxon>
        <taxon>Bacteriovoracia</taxon>
        <taxon>Bacteriovoracales</taxon>
        <taxon>Bacteriovoracaceae</taxon>
        <taxon>Bacteriovorax</taxon>
    </lineage>
</organism>
<name>A0A2K9NMS3_BACTC</name>
<dbReference type="Gene3D" id="3.40.50.720">
    <property type="entry name" value="NAD(P)-binding Rossmann-like Domain"/>
    <property type="match status" value="1"/>
</dbReference>
<keyword evidence="6 7" id="KW-0456">Lyase</keyword>
<dbReference type="Gene3D" id="3.90.25.10">
    <property type="entry name" value="UDP-galactose 4-epimerase, domain 1"/>
    <property type="match status" value="1"/>
</dbReference>
<dbReference type="CDD" id="cd05246">
    <property type="entry name" value="dTDP_GD_SDR_e"/>
    <property type="match status" value="1"/>
</dbReference>
<keyword evidence="5" id="KW-0520">NAD</keyword>
<reference evidence="8 9" key="1">
    <citation type="submission" date="2018-01" db="EMBL/GenBank/DDBJ databases">
        <title>Complete genome sequence of Bacteriovorax stolpii DSM12778.</title>
        <authorList>
            <person name="Tang B."/>
            <person name="Chang J."/>
        </authorList>
    </citation>
    <scope>NUCLEOTIDE SEQUENCE [LARGE SCALE GENOMIC DNA]</scope>
    <source>
        <strain evidence="8 9">DSM 12778</strain>
    </source>
</reference>
<protein>
    <recommendedName>
        <fullName evidence="4 7">dTDP-glucose 4,6-dehydratase</fullName>
        <ecNumber evidence="4 7">4.2.1.46</ecNumber>
    </recommendedName>
</protein>
<accession>A0A2K9NMS3</accession>
<comment type="catalytic activity">
    <reaction evidence="1 7">
        <text>dTDP-alpha-D-glucose = dTDP-4-dehydro-6-deoxy-alpha-D-glucose + H2O</text>
        <dbReference type="Rhea" id="RHEA:17221"/>
        <dbReference type="ChEBI" id="CHEBI:15377"/>
        <dbReference type="ChEBI" id="CHEBI:57477"/>
        <dbReference type="ChEBI" id="CHEBI:57649"/>
        <dbReference type="EC" id="4.2.1.46"/>
    </reaction>
</comment>
<dbReference type="KEGG" id="bsto:C0V70_01575"/>
<keyword evidence="9" id="KW-1185">Reference proteome</keyword>
<dbReference type="EMBL" id="CP025704">
    <property type="protein sequence ID" value="AUN96813.1"/>
    <property type="molecule type" value="Genomic_DNA"/>
</dbReference>
<evidence type="ECO:0000313" key="9">
    <source>
        <dbReference type="Proteomes" id="UP000235584"/>
    </source>
</evidence>
<dbReference type="EC" id="4.2.1.46" evidence="4 7"/>
<evidence type="ECO:0000313" key="8">
    <source>
        <dbReference type="EMBL" id="AUN96813.1"/>
    </source>
</evidence>
<dbReference type="Pfam" id="PF16363">
    <property type="entry name" value="GDP_Man_Dehyd"/>
    <property type="match status" value="1"/>
</dbReference>
<evidence type="ECO:0000256" key="7">
    <source>
        <dbReference type="RuleBase" id="RU004473"/>
    </source>
</evidence>
<dbReference type="RefSeq" id="WP_102242108.1">
    <property type="nucleotide sequence ID" value="NZ_CP025704.1"/>
</dbReference>
<dbReference type="InterPro" id="IPR036291">
    <property type="entry name" value="NAD(P)-bd_dom_sf"/>
</dbReference>
<evidence type="ECO:0000256" key="3">
    <source>
        <dbReference type="ARBA" id="ARBA00008178"/>
    </source>
</evidence>
<comment type="similarity">
    <text evidence="3 7">Belongs to the NAD(P)-dependent epimerase/dehydratase family. dTDP-glucose dehydratase subfamily.</text>
</comment>
<dbReference type="AlphaFoldDB" id="A0A2K9NMS3"/>
<dbReference type="PANTHER" id="PTHR43000">
    <property type="entry name" value="DTDP-D-GLUCOSE 4,6-DEHYDRATASE-RELATED"/>
    <property type="match status" value="1"/>
</dbReference>
<sequence>MSIIVTGGAGFIGSNFVRVWLDKNVQDTVIVLDKLTYAGSLKNLEGVDSDRMIFIQGDINDRLLVEELFNRYRPKSLANFAAESHVDRSINDPEEFIYTNVNGTFNLLRCAYSYFKSLEEEERKKFRFLQISTDEVYGSLEEGGNAFTEEHSYRPNNPYAASKASADHLVRAYGHTFGLPVLVTNCSNNFGPYQHQEKLIPTIILNALNESPIPIYGDGQNIRDWIYVTDHCLAIMAVLNKGKVGESYNLGANMEKTNLDIAKIICSKLDQIFPRSNQRSYHELIAFVEDRPGHDRRYAINNEKFLRELNFNFNETFISAIEKTISFYLRR</sequence>
<dbReference type="GO" id="GO:0009225">
    <property type="term" value="P:nucleotide-sugar metabolic process"/>
    <property type="evidence" value="ECO:0007669"/>
    <property type="project" value="InterPro"/>
</dbReference>
<gene>
    <name evidence="8" type="primary">rfbB</name>
    <name evidence="8" type="ORF">C0V70_01575</name>
</gene>
<dbReference type="NCBIfam" id="TIGR01181">
    <property type="entry name" value="dTDP_gluc_dehyt"/>
    <property type="match status" value="1"/>
</dbReference>
<proteinExistence type="inferred from homology"/>